<evidence type="ECO:0000313" key="2">
    <source>
        <dbReference type="Proteomes" id="UP000315003"/>
    </source>
</evidence>
<evidence type="ECO:0000313" key="1">
    <source>
        <dbReference type="EMBL" id="QDT62417.1"/>
    </source>
</evidence>
<dbReference type="AlphaFoldDB" id="A0A517T212"/>
<name>A0A517T212_9BACT</name>
<keyword evidence="2" id="KW-1185">Reference proteome</keyword>
<accession>A0A517T212</accession>
<protein>
    <submittedName>
        <fullName evidence="1">Uncharacterized protein</fullName>
    </submittedName>
</protein>
<proteinExistence type="predicted"/>
<dbReference type="EMBL" id="CP036272">
    <property type="protein sequence ID" value="QDT62417.1"/>
    <property type="molecule type" value="Genomic_DNA"/>
</dbReference>
<organism evidence="1 2">
    <name type="scientific">Stieleria bergensis</name>
    <dbReference type="NCBI Taxonomy" id="2528025"/>
    <lineage>
        <taxon>Bacteria</taxon>
        <taxon>Pseudomonadati</taxon>
        <taxon>Planctomycetota</taxon>
        <taxon>Planctomycetia</taxon>
        <taxon>Pirellulales</taxon>
        <taxon>Pirellulaceae</taxon>
        <taxon>Stieleria</taxon>
    </lineage>
</organism>
<gene>
    <name evidence="1" type="ORF">SV7mr_49650</name>
</gene>
<sequence length="106" mass="11984">MSTRALIALQLPDNTVVATYLHFDGYPDHVMPILEGGYLDPDEALELIEGGELRSISPRPAEPEYFEDSLPTGKLQSAEGLPRLARHLNAEHIYYYGDDRWTQQKV</sequence>
<dbReference type="RefSeq" id="WP_145277173.1">
    <property type="nucleotide sequence ID" value="NZ_CP036272.1"/>
</dbReference>
<dbReference type="Proteomes" id="UP000315003">
    <property type="component" value="Chromosome"/>
</dbReference>
<reference evidence="1 2" key="1">
    <citation type="submission" date="2019-02" db="EMBL/GenBank/DDBJ databases">
        <title>Deep-cultivation of Planctomycetes and their phenomic and genomic characterization uncovers novel biology.</title>
        <authorList>
            <person name="Wiegand S."/>
            <person name="Jogler M."/>
            <person name="Boedeker C."/>
            <person name="Pinto D."/>
            <person name="Vollmers J."/>
            <person name="Rivas-Marin E."/>
            <person name="Kohn T."/>
            <person name="Peeters S.H."/>
            <person name="Heuer A."/>
            <person name="Rast P."/>
            <person name="Oberbeckmann S."/>
            <person name="Bunk B."/>
            <person name="Jeske O."/>
            <person name="Meyerdierks A."/>
            <person name="Storesund J.E."/>
            <person name="Kallscheuer N."/>
            <person name="Luecker S."/>
            <person name="Lage O.M."/>
            <person name="Pohl T."/>
            <person name="Merkel B.J."/>
            <person name="Hornburger P."/>
            <person name="Mueller R.-W."/>
            <person name="Bruemmer F."/>
            <person name="Labrenz M."/>
            <person name="Spormann A.M."/>
            <person name="Op den Camp H."/>
            <person name="Overmann J."/>
            <person name="Amann R."/>
            <person name="Jetten M.S.M."/>
            <person name="Mascher T."/>
            <person name="Medema M.H."/>
            <person name="Devos D.P."/>
            <person name="Kaster A.-K."/>
            <person name="Ovreas L."/>
            <person name="Rohde M."/>
            <person name="Galperin M.Y."/>
            <person name="Jogler C."/>
        </authorList>
    </citation>
    <scope>NUCLEOTIDE SEQUENCE [LARGE SCALE GENOMIC DNA]</scope>
    <source>
        <strain evidence="1 2">SV_7m_r</strain>
    </source>
</reference>
<dbReference type="OrthoDB" id="281660at2"/>